<dbReference type="Proteomes" id="UP000054279">
    <property type="component" value="Unassembled WGS sequence"/>
</dbReference>
<dbReference type="SUPFAM" id="SSF54373">
    <property type="entry name" value="FAD-linked reductases, C-terminal domain"/>
    <property type="match status" value="1"/>
</dbReference>
<organism evidence="6 7">
    <name type="scientific">Sphaerobolus stellatus (strain SS14)</name>
    <dbReference type="NCBI Taxonomy" id="990650"/>
    <lineage>
        <taxon>Eukaryota</taxon>
        <taxon>Fungi</taxon>
        <taxon>Dikarya</taxon>
        <taxon>Basidiomycota</taxon>
        <taxon>Agaricomycotina</taxon>
        <taxon>Agaricomycetes</taxon>
        <taxon>Phallomycetidae</taxon>
        <taxon>Geastrales</taxon>
        <taxon>Sphaerobolaceae</taxon>
        <taxon>Sphaerobolus</taxon>
    </lineage>
</organism>
<dbReference type="Gene3D" id="3.50.50.60">
    <property type="entry name" value="FAD/NAD(P)-binding domain"/>
    <property type="match status" value="1"/>
</dbReference>
<feature type="binding site" evidence="4">
    <location>
        <position position="245"/>
    </location>
    <ligand>
        <name>FAD</name>
        <dbReference type="ChEBI" id="CHEBI:57692"/>
    </ligand>
</feature>
<gene>
    <name evidence="6" type="ORF">M422DRAFT_61134</name>
</gene>
<dbReference type="Pfam" id="PF00732">
    <property type="entry name" value="GMC_oxred_N"/>
    <property type="match status" value="1"/>
</dbReference>
<keyword evidence="7" id="KW-1185">Reference proteome</keyword>
<evidence type="ECO:0000259" key="5">
    <source>
        <dbReference type="PROSITE" id="PS00624"/>
    </source>
</evidence>
<evidence type="ECO:0000256" key="3">
    <source>
        <dbReference type="PIRSR" id="PIRSR000137-1"/>
    </source>
</evidence>
<dbReference type="PANTHER" id="PTHR11552:SF210">
    <property type="entry name" value="GLUCOSE-METHANOL-CHOLINE OXIDOREDUCTASE N-TERMINAL DOMAIN-CONTAINING PROTEIN-RELATED"/>
    <property type="match status" value="1"/>
</dbReference>
<feature type="domain" description="Glucose-methanol-choline oxidoreductase N-terminal" evidence="5">
    <location>
        <begin position="286"/>
        <end position="300"/>
    </location>
</feature>
<evidence type="ECO:0000256" key="4">
    <source>
        <dbReference type="PIRSR" id="PIRSR000137-2"/>
    </source>
</evidence>
<sequence>MPIVDTAEFLSYQFDYLIIGGGTAGLTLAARLSEDENVVVGVIEAGGHVVGVPEIDIPGMMGRTITNPKYDWTFFSVPQPNANGRVVLQPRGKGLGGSSLINFLGLLRPTKDEFDALEELGNPGWNWKSMLHYLKKSESISPIPLSEEDAKKFAVAPVVSAHGTNGPIVKSLPTVYSGIQSCLFDAAEALGIPRNPETSNGNPVGAMTSFISVDPETATRSHAGSGYFEPNASRKNLVVLTDAQVLKIILTPGENGLQSANDVVFTVDGSVTTLKNIKGEVILSTGTFQTPQLLELSGIGNRKILEKHGIEALIDLPGVGENLQDHACVPTIVEIDEEYETMEVLLDPTGIHKHEELYKQKQGFFSTVPAPGFIFLPVTAIGSNEEVKSWQSQAQTHISKGMESVLGELKQGLEKQYEIQRRWFGDSNHAQAEVLYYMGHQPIPQPRPVAGKRYASLIAALMHPLSRGSVHIKSSDPLSPPAIDPNYFGNQTDLDLLFHILEFTLKLYSTLPLANKVKSQILPTPDILRSDPEMREASLKEFIKDNVGPVFHPVGTASMLPRSDGGVVDHQLKVYGTANLRVELSCHTQSVAYAVGEKVREGLTLSEIRLPTFSRQTLPHKLISINL</sequence>
<dbReference type="HOGENOM" id="CLU_002865_6_0_1"/>
<dbReference type="InterPro" id="IPR012132">
    <property type="entry name" value="GMC_OxRdtase"/>
</dbReference>
<comment type="similarity">
    <text evidence="2">Belongs to the GMC oxidoreductase family.</text>
</comment>
<dbReference type="SUPFAM" id="SSF51905">
    <property type="entry name" value="FAD/NAD(P)-binding domain"/>
    <property type="match status" value="1"/>
</dbReference>
<protein>
    <submittedName>
        <fullName evidence="6">Unplaced genomic scaffold SPHSTscaffold_101, whole genome shotgun sequence</fullName>
    </submittedName>
</protein>
<reference evidence="6 7" key="1">
    <citation type="submission" date="2014-06" db="EMBL/GenBank/DDBJ databases">
        <title>Evolutionary Origins and Diversification of the Mycorrhizal Mutualists.</title>
        <authorList>
            <consortium name="DOE Joint Genome Institute"/>
            <consortium name="Mycorrhizal Genomics Consortium"/>
            <person name="Kohler A."/>
            <person name="Kuo A."/>
            <person name="Nagy L.G."/>
            <person name="Floudas D."/>
            <person name="Copeland A."/>
            <person name="Barry K.W."/>
            <person name="Cichocki N."/>
            <person name="Veneault-Fourrey C."/>
            <person name="LaButti K."/>
            <person name="Lindquist E.A."/>
            <person name="Lipzen A."/>
            <person name="Lundell T."/>
            <person name="Morin E."/>
            <person name="Murat C."/>
            <person name="Riley R."/>
            <person name="Ohm R."/>
            <person name="Sun H."/>
            <person name="Tunlid A."/>
            <person name="Henrissat B."/>
            <person name="Grigoriev I.V."/>
            <person name="Hibbett D.S."/>
            <person name="Martin F."/>
        </authorList>
    </citation>
    <scope>NUCLEOTIDE SEQUENCE [LARGE SCALE GENOMIC DNA]</scope>
    <source>
        <strain evidence="6 7">SS14</strain>
    </source>
</reference>
<evidence type="ECO:0000256" key="2">
    <source>
        <dbReference type="ARBA" id="ARBA00010790"/>
    </source>
</evidence>
<dbReference type="AlphaFoldDB" id="A0A0C9VGZ2"/>
<dbReference type="InterPro" id="IPR000172">
    <property type="entry name" value="GMC_OxRdtase_N"/>
</dbReference>
<dbReference type="GO" id="GO:0050660">
    <property type="term" value="F:flavin adenine dinucleotide binding"/>
    <property type="evidence" value="ECO:0007669"/>
    <property type="project" value="InterPro"/>
</dbReference>
<dbReference type="Pfam" id="PF05199">
    <property type="entry name" value="GMC_oxred_C"/>
    <property type="match status" value="1"/>
</dbReference>
<dbReference type="PIRSF" id="PIRSF000137">
    <property type="entry name" value="Alcohol_oxidase"/>
    <property type="match status" value="1"/>
</dbReference>
<dbReference type="PROSITE" id="PS00624">
    <property type="entry name" value="GMC_OXRED_2"/>
    <property type="match status" value="1"/>
</dbReference>
<feature type="active site" description="Proton acceptor" evidence="3">
    <location>
        <position position="587"/>
    </location>
</feature>
<dbReference type="InterPro" id="IPR007867">
    <property type="entry name" value="GMC_OxRtase_C"/>
</dbReference>
<name>A0A0C9VGZ2_SPHS4</name>
<evidence type="ECO:0000313" key="7">
    <source>
        <dbReference type="Proteomes" id="UP000054279"/>
    </source>
</evidence>
<keyword evidence="4" id="KW-0274">FAD</keyword>
<dbReference type="EMBL" id="KN837176">
    <property type="protein sequence ID" value="KIJ36601.1"/>
    <property type="molecule type" value="Genomic_DNA"/>
</dbReference>
<comment type="cofactor">
    <cofactor evidence="1 4">
        <name>FAD</name>
        <dbReference type="ChEBI" id="CHEBI:57692"/>
    </cofactor>
</comment>
<evidence type="ECO:0000313" key="6">
    <source>
        <dbReference type="EMBL" id="KIJ36601.1"/>
    </source>
</evidence>
<evidence type="ECO:0000256" key="1">
    <source>
        <dbReference type="ARBA" id="ARBA00001974"/>
    </source>
</evidence>
<keyword evidence="4" id="KW-0285">Flavoprotein</keyword>
<dbReference type="InterPro" id="IPR036188">
    <property type="entry name" value="FAD/NAD-bd_sf"/>
</dbReference>
<proteinExistence type="inferred from homology"/>
<dbReference type="PANTHER" id="PTHR11552">
    <property type="entry name" value="GLUCOSE-METHANOL-CHOLINE GMC OXIDOREDUCTASE"/>
    <property type="match status" value="1"/>
</dbReference>
<dbReference type="Gene3D" id="3.30.560.10">
    <property type="entry name" value="Glucose Oxidase, domain 3"/>
    <property type="match status" value="1"/>
</dbReference>
<feature type="active site" description="Proton donor" evidence="3">
    <location>
        <position position="552"/>
    </location>
</feature>
<dbReference type="GO" id="GO:0016614">
    <property type="term" value="F:oxidoreductase activity, acting on CH-OH group of donors"/>
    <property type="evidence" value="ECO:0007669"/>
    <property type="project" value="InterPro"/>
</dbReference>
<accession>A0A0C9VGZ2</accession>
<dbReference type="OrthoDB" id="269227at2759"/>